<feature type="compositionally biased region" description="Polar residues" evidence="1">
    <location>
        <begin position="1038"/>
        <end position="1053"/>
    </location>
</feature>
<reference evidence="2" key="1">
    <citation type="submission" date="2024-04" db="EMBL/GenBank/DDBJ databases">
        <authorList>
            <consortium name="Molecular Ecology Group"/>
        </authorList>
    </citation>
    <scope>NUCLEOTIDE SEQUENCE</scope>
</reference>
<dbReference type="EMBL" id="OZ034827">
    <property type="protein sequence ID" value="CAL1683298.1"/>
    <property type="molecule type" value="Genomic_DNA"/>
</dbReference>
<feature type="region of interest" description="Disordered" evidence="1">
    <location>
        <begin position="277"/>
        <end position="342"/>
    </location>
</feature>
<keyword evidence="3" id="KW-1185">Reference proteome</keyword>
<gene>
    <name evidence="2" type="ORF">LPLAT_LOCUS9052</name>
</gene>
<feature type="compositionally biased region" description="Polar residues" evidence="1">
    <location>
        <begin position="976"/>
        <end position="996"/>
    </location>
</feature>
<feature type="compositionally biased region" description="Low complexity" evidence="1">
    <location>
        <begin position="623"/>
        <end position="634"/>
    </location>
</feature>
<dbReference type="Proteomes" id="UP001497644">
    <property type="component" value="Chromosome 4"/>
</dbReference>
<protein>
    <submittedName>
        <fullName evidence="2">Uncharacterized protein</fullName>
    </submittedName>
</protein>
<feature type="compositionally biased region" description="Basic and acidic residues" evidence="1">
    <location>
        <begin position="1127"/>
        <end position="1147"/>
    </location>
</feature>
<feature type="compositionally biased region" description="Polar residues" evidence="1">
    <location>
        <begin position="89"/>
        <end position="101"/>
    </location>
</feature>
<feature type="compositionally biased region" description="Polar residues" evidence="1">
    <location>
        <begin position="719"/>
        <end position="742"/>
    </location>
</feature>
<feature type="compositionally biased region" description="Basic and acidic residues" evidence="1">
    <location>
        <begin position="609"/>
        <end position="620"/>
    </location>
</feature>
<feature type="compositionally biased region" description="Polar residues" evidence="1">
    <location>
        <begin position="599"/>
        <end position="608"/>
    </location>
</feature>
<feature type="compositionally biased region" description="Basic residues" evidence="1">
    <location>
        <begin position="705"/>
        <end position="715"/>
    </location>
</feature>
<evidence type="ECO:0000313" key="3">
    <source>
        <dbReference type="Proteomes" id="UP001497644"/>
    </source>
</evidence>
<feature type="compositionally biased region" description="Polar residues" evidence="1">
    <location>
        <begin position="776"/>
        <end position="798"/>
    </location>
</feature>
<feature type="region of interest" description="Disordered" evidence="1">
    <location>
        <begin position="212"/>
        <end position="244"/>
    </location>
</feature>
<proteinExistence type="predicted"/>
<sequence>MSTADTALSISINMAPGPEHRQEPVAPDKIAEGDRAADVDVDAENVDTATTGSSNNSNSNDSAAAVAVAEQSSNVEIAPTNFVAPGADSANQSSPSNSGVDSKQEEPATLSELNDSELRALLDEAITYKCPKDREGKSHLFKELLQEAEADETEEGHRVICNSRCLPGSNRRRHKRDSVSERLTHGGSLQNLAHPIASEFDSSFAYPTSSSCHTYGSSRKKNKKYIGPSVSARQREGGSLPSDVDASHSLASLANLDLSFDKKKSFCVERSAYDWTNKEKSKSLDKPSYTSTKKEEKEKEKKESKRDTASSGEIELETREKRVGKGKYGTNEMLESDNPPPEYKSDYMVIDLGDVEVGAISERNVGSMASGIQRPRSLDTENDEGTEMRIIEPRKPIHYVTRATLDVDSPIEFPIRDHKQEKSKMSVNGTDVTGTLFQSHNSVKCGIGGASNSSSTSQSKIVPSLCSVMPSWQAQNITMASGLRTEGPRYTQHITMKDPSVSGEKKSLDENGNAVQSYNDRFAKKLRRKHTQEHNVKVYNAENVEGHRNEDIDSLINFIENKESKSKKGKTSNPVRVKASSGTKPRTREKDTKREQLPSKLQKSNSLEEISKTKLEDLTTEKSVSSSGASSVSSQHGENVALRRPKQRSTGDATVDSRGDRRSWGTEEGQSIYCNDTGEDYTSRRNSNKKINPESEHETEFLVVTKKKKSKKQRRSSSGGRAQNLTTSGSYLQSSRGFSNEYRTPLSPELRRKSASSMPPSDKSDSSDLDSVHSLPVTSNSSKHNLTKVATSSGGTPQASYADIARMAINISHNLHMSTIVPGMLNTASWPSVPPKTPSEPDKVPQDYYPSLDEIQHSERKVRQQQNLAQSNHAAASLSLAFEKSLSPTLTKVKNSSDRKKAEAQEEAINKNIQVFKYVQDIEKMQESLTQQEQKHHAASNNYSTNTSETIATNIVTPKLNNNSTTMNYNPLDADNNPNCTVNNKDSVTHSRTNNPRSRRSYVHSNQNVQIQGSYEEQYVKKIASSYHDEPIKKSHSTDTPQSENRTNPTVASHSDGAQDAQKLKTVKLTQESQDVESEASNNKNKMTSNEPRTARVVKEYPNNNVTMKHDVAKVGICQTQNSKQDNQQREDTENKRTKSQSDKDQSQRSSSMLEMQQTKNSTPRPAVILLDETTSDIAKNNNLPTELTFGFEINEQLLLSEDNGNEETQATAMSSPAFSQAVPPLVNKSSLNTFERNPPLFTEKPARYDKFSTNYHMQSPNAHMTPTNAHVTSMPVHPPVIVQTLPYMGYPNTRFPPPTYLPPPPPPPPGIMEKFHPPKEDFAMLYVAPEEELNVQTYNHDKIVSFVGLAWDAVMRENVTATGRIQFYSGQ</sequence>
<feature type="compositionally biased region" description="Basic and acidic residues" evidence="1">
    <location>
        <begin position="586"/>
        <end position="597"/>
    </location>
</feature>
<feature type="compositionally biased region" description="Basic and acidic residues" evidence="1">
    <location>
        <begin position="29"/>
        <end position="38"/>
    </location>
</feature>
<feature type="compositionally biased region" description="Basic and acidic residues" evidence="1">
    <location>
        <begin position="292"/>
        <end position="308"/>
    </location>
</feature>
<feature type="region of interest" description="Disordered" evidence="1">
    <location>
        <begin position="1027"/>
        <end position="1166"/>
    </location>
</feature>
<feature type="region of interest" description="Disordered" evidence="1">
    <location>
        <begin position="954"/>
        <end position="1014"/>
    </location>
</feature>
<feature type="compositionally biased region" description="Polar residues" evidence="1">
    <location>
        <begin position="1068"/>
        <end position="1092"/>
    </location>
</feature>
<evidence type="ECO:0000256" key="1">
    <source>
        <dbReference type="SAM" id="MobiDB-lite"/>
    </source>
</evidence>
<feature type="compositionally biased region" description="Basic and acidic residues" evidence="1">
    <location>
        <begin position="691"/>
        <end position="700"/>
    </location>
</feature>
<feature type="region of interest" description="Disordered" evidence="1">
    <location>
        <begin position="563"/>
        <end position="798"/>
    </location>
</feature>
<feature type="region of interest" description="Disordered" evidence="1">
    <location>
        <begin position="1"/>
        <end position="115"/>
    </location>
</feature>
<feature type="compositionally biased region" description="Polar residues" evidence="1">
    <location>
        <begin position="954"/>
        <end position="969"/>
    </location>
</feature>
<feature type="compositionally biased region" description="Basic and acidic residues" evidence="1">
    <location>
        <begin position="655"/>
        <end position="665"/>
    </location>
</feature>
<name>A0AAV2NTX2_9HYME</name>
<feature type="compositionally biased region" description="Polar residues" evidence="1">
    <location>
        <begin position="1153"/>
        <end position="1164"/>
    </location>
</feature>
<accession>A0AAV2NTX2</accession>
<feature type="compositionally biased region" description="Basic and acidic residues" evidence="1">
    <location>
        <begin position="1027"/>
        <end position="1037"/>
    </location>
</feature>
<organism evidence="2 3">
    <name type="scientific">Lasius platythorax</name>
    <dbReference type="NCBI Taxonomy" id="488582"/>
    <lineage>
        <taxon>Eukaryota</taxon>
        <taxon>Metazoa</taxon>
        <taxon>Ecdysozoa</taxon>
        <taxon>Arthropoda</taxon>
        <taxon>Hexapoda</taxon>
        <taxon>Insecta</taxon>
        <taxon>Pterygota</taxon>
        <taxon>Neoptera</taxon>
        <taxon>Endopterygota</taxon>
        <taxon>Hymenoptera</taxon>
        <taxon>Apocrita</taxon>
        <taxon>Aculeata</taxon>
        <taxon>Formicoidea</taxon>
        <taxon>Formicidae</taxon>
        <taxon>Formicinae</taxon>
        <taxon>Lasius</taxon>
        <taxon>Lasius</taxon>
    </lineage>
</organism>
<feature type="compositionally biased region" description="Polar residues" evidence="1">
    <location>
        <begin position="1003"/>
        <end position="1014"/>
    </location>
</feature>
<evidence type="ECO:0000313" key="2">
    <source>
        <dbReference type="EMBL" id="CAL1683298.1"/>
    </source>
</evidence>
<feature type="compositionally biased region" description="Polar residues" evidence="1">
    <location>
        <begin position="1"/>
        <end position="12"/>
    </location>
</feature>
<feature type="compositionally biased region" description="Low complexity" evidence="1">
    <location>
        <begin position="46"/>
        <end position="75"/>
    </location>
</feature>
<feature type="region of interest" description="Disordered" evidence="1">
    <location>
        <begin position="927"/>
        <end position="946"/>
    </location>
</feature>